<accession>A0AAN7UF40</accession>
<keyword evidence="1" id="KW-0479">Metal-binding</keyword>
<proteinExistence type="predicted"/>
<reference evidence="6 7" key="1">
    <citation type="submission" date="2023-10" db="EMBL/GenBank/DDBJ databases">
        <title>Draft genome sequence of Xylaria bambusicola isolate GMP-LS, the root and basal stem rot pathogen of sugarcane in Indonesia.</title>
        <authorList>
            <person name="Selvaraj P."/>
            <person name="Muralishankar V."/>
            <person name="Muruganantham S."/>
            <person name="Sp S."/>
            <person name="Haryani S."/>
            <person name="Lau K.J.X."/>
            <person name="Naqvi N.I."/>
        </authorList>
    </citation>
    <scope>NUCLEOTIDE SEQUENCE [LARGE SCALE GENOMIC DNA]</scope>
    <source>
        <strain evidence="6">GMP-LS</strain>
    </source>
</reference>
<evidence type="ECO:0000259" key="5">
    <source>
        <dbReference type="SMART" id="SM01328"/>
    </source>
</evidence>
<name>A0AAN7UF40_9PEZI</name>
<keyword evidence="7" id="KW-1185">Reference proteome</keyword>
<dbReference type="SMART" id="SM01328">
    <property type="entry name" value="zf-3CxxC"/>
    <property type="match status" value="1"/>
</dbReference>
<dbReference type="InterPro" id="IPR027377">
    <property type="entry name" value="ZAR1/RTP1-5-like_Znf-3CxxC"/>
</dbReference>
<keyword evidence="2" id="KW-0863">Zinc-finger</keyword>
<evidence type="ECO:0000256" key="4">
    <source>
        <dbReference type="SAM" id="MobiDB-lite"/>
    </source>
</evidence>
<gene>
    <name evidence="6" type="ORF">RRF57_006820</name>
</gene>
<feature type="region of interest" description="Disordered" evidence="4">
    <location>
        <begin position="1"/>
        <end position="21"/>
    </location>
</feature>
<feature type="domain" description="3CxxC-type" evidence="5">
    <location>
        <begin position="51"/>
        <end position="149"/>
    </location>
</feature>
<organism evidence="6 7">
    <name type="scientific">Xylaria bambusicola</name>
    <dbReference type="NCBI Taxonomy" id="326684"/>
    <lineage>
        <taxon>Eukaryota</taxon>
        <taxon>Fungi</taxon>
        <taxon>Dikarya</taxon>
        <taxon>Ascomycota</taxon>
        <taxon>Pezizomycotina</taxon>
        <taxon>Sordariomycetes</taxon>
        <taxon>Xylariomycetidae</taxon>
        <taxon>Xylariales</taxon>
        <taxon>Xylariaceae</taxon>
        <taxon>Xylaria</taxon>
    </lineage>
</organism>
<dbReference type="Proteomes" id="UP001305414">
    <property type="component" value="Unassembled WGS sequence"/>
</dbReference>
<evidence type="ECO:0000313" key="6">
    <source>
        <dbReference type="EMBL" id="KAK5631105.1"/>
    </source>
</evidence>
<evidence type="ECO:0000256" key="2">
    <source>
        <dbReference type="ARBA" id="ARBA00022771"/>
    </source>
</evidence>
<dbReference type="EMBL" id="JAWHQM010000018">
    <property type="protein sequence ID" value="KAK5631105.1"/>
    <property type="molecule type" value="Genomic_DNA"/>
</dbReference>
<dbReference type="Pfam" id="PF13695">
    <property type="entry name" value="Zn_ribbon_3CxxC"/>
    <property type="match status" value="1"/>
</dbReference>
<evidence type="ECO:0000256" key="1">
    <source>
        <dbReference type="ARBA" id="ARBA00022723"/>
    </source>
</evidence>
<dbReference type="GO" id="GO:0008270">
    <property type="term" value="F:zinc ion binding"/>
    <property type="evidence" value="ECO:0007669"/>
    <property type="project" value="UniProtKB-KW"/>
</dbReference>
<sequence length="157" mass="18226">MARRQYRPSETSSMHSSKHPEVSRLLAEDNLQFTFHKNDEDNGCTKSRDTAVMGRFICHNPKCVTDGWSSKQIAITIRMYPRREYNARVYHQRCKSCGSLSKPMLDDTYAERVAYWIKKWCGIQLEKPPHSGKSKGPHQKRFCEGCKAGHCSQLEYH</sequence>
<protein>
    <recommendedName>
        <fullName evidence="5">3CxxC-type domain-containing protein</fullName>
    </recommendedName>
</protein>
<evidence type="ECO:0000256" key="3">
    <source>
        <dbReference type="ARBA" id="ARBA00022833"/>
    </source>
</evidence>
<keyword evidence="3" id="KW-0862">Zinc</keyword>
<evidence type="ECO:0000313" key="7">
    <source>
        <dbReference type="Proteomes" id="UP001305414"/>
    </source>
</evidence>
<comment type="caution">
    <text evidence="6">The sequence shown here is derived from an EMBL/GenBank/DDBJ whole genome shotgun (WGS) entry which is preliminary data.</text>
</comment>
<dbReference type="AlphaFoldDB" id="A0AAN7UF40"/>